<name>A0A410WU06_9BACL</name>
<dbReference type="NCBIfam" id="NF033542">
    <property type="entry name" value="transpos_IS110"/>
    <property type="match status" value="1"/>
</dbReference>
<dbReference type="AlphaFoldDB" id="A0A410WU06"/>
<dbReference type="PANTHER" id="PTHR33055:SF13">
    <property type="entry name" value="TRANSPOSASE"/>
    <property type="match status" value="1"/>
</dbReference>
<dbReference type="InterPro" id="IPR047650">
    <property type="entry name" value="Transpos_IS110"/>
</dbReference>
<dbReference type="PANTHER" id="PTHR33055">
    <property type="entry name" value="TRANSPOSASE FOR INSERTION SEQUENCE ELEMENT IS1111A"/>
    <property type="match status" value="1"/>
</dbReference>
<reference evidence="3 4" key="1">
    <citation type="submission" date="2018-01" db="EMBL/GenBank/DDBJ databases">
        <title>The whole genome sequencing and assembly of Paenibacillus chitinolyticus KCCM 41400 strain.</title>
        <authorList>
            <person name="Kim J.-Y."/>
            <person name="Park M.-K."/>
            <person name="Lee Y.-J."/>
            <person name="Yi H."/>
            <person name="Bahn Y.-S."/>
            <person name="Kim J.F."/>
            <person name="Lee D.-W."/>
        </authorList>
    </citation>
    <scope>NUCLEOTIDE SEQUENCE [LARGE SCALE GENOMIC DNA]</scope>
    <source>
        <strain evidence="3 4">KCCM 41400</strain>
    </source>
</reference>
<dbReference type="GO" id="GO:0003677">
    <property type="term" value="F:DNA binding"/>
    <property type="evidence" value="ECO:0007669"/>
    <property type="project" value="InterPro"/>
</dbReference>
<sequence>MDYLLQQEAFEERRLNHIFVGVDLHKRHHTAVFLNGFKRKLGEFKFDNRPSAFPDLIKAAAKVSKGKGVIYGLEDTGGYGRPLAAFLVDHNQAVKEVNPSLASAFRKANPIVHKSDSWDAECVGYVLVDQLEKLPDANPIDHYWAISQLVTTRNSLVREHIGLINQFHVQISYHYPSYRKFFSQVDGKTALAFFERYPAPHHILGTSVEELREFLLKPSNFACSLKTAEKILKLIHSDGTTKRDYQEDRDYVVRSTIRRIQSNKKEIESLEHRIALLLPQTGYRLETMYGIDTVTAANFVAEIGDISRFGSSDKLARFAGIAPVLIGSGDKHKDHKCRQGNRELHQLFYQLACRQIGVKRGSKEPNNPHFYAYYQRKQSEGKTKIQAIICLMRKLTNIIYSLMKNKSEYNMPSSSNLQAGMSMGIKP</sequence>
<dbReference type="Proteomes" id="UP000288943">
    <property type="component" value="Chromosome"/>
</dbReference>
<protein>
    <submittedName>
        <fullName evidence="3">IS110 family transposase</fullName>
    </submittedName>
</protein>
<dbReference type="OrthoDB" id="9790935at2"/>
<dbReference type="Pfam" id="PF02371">
    <property type="entry name" value="Transposase_20"/>
    <property type="match status" value="1"/>
</dbReference>
<accession>A0A410WU06</accession>
<feature type="domain" description="Transposase IS116/IS110/IS902 C-terminal" evidence="2">
    <location>
        <begin position="284"/>
        <end position="366"/>
    </location>
</feature>
<dbReference type="InterPro" id="IPR002525">
    <property type="entry name" value="Transp_IS110-like_N"/>
</dbReference>
<evidence type="ECO:0000313" key="3">
    <source>
        <dbReference type="EMBL" id="QAV17814.1"/>
    </source>
</evidence>
<dbReference type="Pfam" id="PF01548">
    <property type="entry name" value="DEDD_Tnp_IS110"/>
    <property type="match status" value="1"/>
</dbReference>
<dbReference type="GO" id="GO:0004803">
    <property type="term" value="F:transposase activity"/>
    <property type="evidence" value="ECO:0007669"/>
    <property type="project" value="InterPro"/>
</dbReference>
<organism evidence="3 4">
    <name type="scientific">Paenibacillus chitinolyticus</name>
    <dbReference type="NCBI Taxonomy" id="79263"/>
    <lineage>
        <taxon>Bacteria</taxon>
        <taxon>Bacillati</taxon>
        <taxon>Bacillota</taxon>
        <taxon>Bacilli</taxon>
        <taxon>Bacillales</taxon>
        <taxon>Paenibacillaceae</taxon>
        <taxon>Paenibacillus</taxon>
    </lineage>
</organism>
<evidence type="ECO:0000259" key="2">
    <source>
        <dbReference type="Pfam" id="PF02371"/>
    </source>
</evidence>
<evidence type="ECO:0000259" key="1">
    <source>
        <dbReference type="Pfam" id="PF01548"/>
    </source>
</evidence>
<proteinExistence type="predicted"/>
<dbReference type="GO" id="GO:0006313">
    <property type="term" value="P:DNA transposition"/>
    <property type="evidence" value="ECO:0007669"/>
    <property type="project" value="InterPro"/>
</dbReference>
<evidence type="ECO:0000313" key="4">
    <source>
        <dbReference type="Proteomes" id="UP000288943"/>
    </source>
</evidence>
<dbReference type="EMBL" id="CP026520">
    <property type="protein sequence ID" value="QAV17814.1"/>
    <property type="molecule type" value="Genomic_DNA"/>
</dbReference>
<dbReference type="InterPro" id="IPR003346">
    <property type="entry name" value="Transposase_20"/>
</dbReference>
<dbReference type="KEGG" id="pchi:PC41400_09120"/>
<gene>
    <name evidence="3" type="ORF">PC41400_09120</name>
</gene>
<feature type="domain" description="Transposase IS110-like N-terminal" evidence="1">
    <location>
        <begin position="20"/>
        <end position="172"/>
    </location>
</feature>